<proteinExistence type="predicted"/>
<feature type="domain" description="Methyltransferase" evidence="3">
    <location>
        <begin position="38"/>
        <end position="135"/>
    </location>
</feature>
<evidence type="ECO:0000313" key="4">
    <source>
        <dbReference type="EMBL" id="MBM7589825.1"/>
    </source>
</evidence>
<dbReference type="InterPro" id="IPR029063">
    <property type="entry name" value="SAM-dependent_MTases_sf"/>
</dbReference>
<dbReference type="InterPro" id="IPR041698">
    <property type="entry name" value="Methyltransf_25"/>
</dbReference>
<dbReference type="AlphaFoldDB" id="A0A938Y263"/>
<evidence type="ECO:0000259" key="3">
    <source>
        <dbReference type="Pfam" id="PF13649"/>
    </source>
</evidence>
<reference evidence="4" key="1">
    <citation type="submission" date="2021-01" db="EMBL/GenBank/DDBJ databases">
        <title>Genomic Encyclopedia of Type Strains, Phase IV (KMG-IV): sequencing the most valuable type-strain genomes for metagenomic binning, comparative biology and taxonomic classification.</title>
        <authorList>
            <person name="Goeker M."/>
        </authorList>
    </citation>
    <scope>NUCLEOTIDE SEQUENCE</scope>
    <source>
        <strain evidence="4">DSM 25523</strain>
    </source>
</reference>
<evidence type="ECO:0000313" key="5">
    <source>
        <dbReference type="Proteomes" id="UP000717624"/>
    </source>
</evidence>
<dbReference type="Gene3D" id="2.20.25.110">
    <property type="entry name" value="S-adenosyl-L-methionine-dependent methyltransferases"/>
    <property type="match status" value="1"/>
</dbReference>
<protein>
    <submittedName>
        <fullName evidence="4">Ubiquinone/menaquinone biosynthesis C-methylase UbiE</fullName>
    </submittedName>
</protein>
<name>A0A938Y263_9BACL</name>
<dbReference type="Pfam" id="PF13649">
    <property type="entry name" value="Methyltransf_25"/>
    <property type="match status" value="1"/>
</dbReference>
<sequence length="255" mass="29150">MSANNMYRWADYYDLTQRGVPGDVEFFLELAKAAGGDILELACGTGRITIPMAEAGLSVTGLDLSGDMLQKAKQKAAERGVLEQVHFLQGDMRKFALDQQFSLIMIPYRSFLHLLHIQEQMKALACIRRHLTPGGKLALNVFVPHIAHLYEEAEKMTFRGSYRLESGEEIAMWDYTRYDHFQQLAEITRTYERISPEGVVTEKVVGRFTLRYIFPAELHHLLRLNGFKIVERYGSFDRKPFDAKSTELIIIAEAL</sequence>
<dbReference type="PANTHER" id="PTHR43861">
    <property type="entry name" value="TRANS-ACONITATE 2-METHYLTRANSFERASE-RELATED"/>
    <property type="match status" value="1"/>
</dbReference>
<dbReference type="Proteomes" id="UP000717624">
    <property type="component" value="Unassembled WGS sequence"/>
</dbReference>
<comment type="caution">
    <text evidence="4">The sequence shown here is derived from an EMBL/GenBank/DDBJ whole genome shotgun (WGS) entry which is preliminary data.</text>
</comment>
<dbReference type="CDD" id="cd02440">
    <property type="entry name" value="AdoMet_MTases"/>
    <property type="match status" value="1"/>
</dbReference>
<keyword evidence="5" id="KW-1185">Reference proteome</keyword>
<evidence type="ECO:0000256" key="1">
    <source>
        <dbReference type="ARBA" id="ARBA00022603"/>
    </source>
</evidence>
<organism evidence="4 5">
    <name type="scientific">Brevibacillus fulvus</name>
    <dbReference type="NCBI Taxonomy" id="1125967"/>
    <lineage>
        <taxon>Bacteria</taxon>
        <taxon>Bacillati</taxon>
        <taxon>Bacillota</taxon>
        <taxon>Bacilli</taxon>
        <taxon>Bacillales</taxon>
        <taxon>Paenibacillaceae</taxon>
        <taxon>Brevibacillus</taxon>
    </lineage>
</organism>
<dbReference type="RefSeq" id="WP_239565255.1">
    <property type="nucleotide sequence ID" value="NZ_BAABIN010000033.1"/>
</dbReference>
<keyword evidence="4" id="KW-0830">Ubiquinone</keyword>
<dbReference type="SUPFAM" id="SSF53335">
    <property type="entry name" value="S-adenosyl-L-methionine-dependent methyltransferases"/>
    <property type="match status" value="1"/>
</dbReference>
<dbReference type="EMBL" id="JAFBEB010000003">
    <property type="protein sequence ID" value="MBM7589825.1"/>
    <property type="molecule type" value="Genomic_DNA"/>
</dbReference>
<dbReference type="GO" id="GO:0032259">
    <property type="term" value="P:methylation"/>
    <property type="evidence" value="ECO:0007669"/>
    <property type="project" value="UniProtKB-KW"/>
</dbReference>
<dbReference type="Gene3D" id="3.40.50.150">
    <property type="entry name" value="Vaccinia Virus protein VP39"/>
    <property type="match status" value="1"/>
</dbReference>
<evidence type="ECO:0000256" key="2">
    <source>
        <dbReference type="ARBA" id="ARBA00022679"/>
    </source>
</evidence>
<keyword evidence="1" id="KW-0489">Methyltransferase</keyword>
<accession>A0A938Y263</accession>
<keyword evidence="2" id="KW-0808">Transferase</keyword>
<gene>
    <name evidence="4" type="ORF">JOD01_001425</name>
</gene>
<dbReference type="GO" id="GO:0008168">
    <property type="term" value="F:methyltransferase activity"/>
    <property type="evidence" value="ECO:0007669"/>
    <property type="project" value="UniProtKB-KW"/>
</dbReference>
<dbReference type="PANTHER" id="PTHR43861:SF1">
    <property type="entry name" value="TRANS-ACONITATE 2-METHYLTRANSFERASE"/>
    <property type="match status" value="1"/>
</dbReference>